<evidence type="ECO:0000256" key="2">
    <source>
        <dbReference type="ARBA" id="ARBA00008072"/>
    </source>
</evidence>
<dbReference type="CDD" id="cd05284">
    <property type="entry name" value="arabinose_DH_like"/>
    <property type="match status" value="1"/>
</dbReference>
<protein>
    <recommendedName>
        <fullName evidence="7">Enoyl reductase (ER) domain-containing protein</fullName>
    </recommendedName>
</protein>
<dbReference type="Proteomes" id="UP000801428">
    <property type="component" value="Unassembled WGS sequence"/>
</dbReference>
<comment type="cofactor">
    <cofactor evidence="1 6">
        <name>Zn(2+)</name>
        <dbReference type="ChEBI" id="CHEBI:29105"/>
    </cofactor>
</comment>
<dbReference type="AlphaFoldDB" id="A0A9P4T6C1"/>
<organism evidence="8 9">
    <name type="scientific">Curvularia kusanoi</name>
    <name type="common">Cochliobolus kusanoi</name>
    <dbReference type="NCBI Taxonomy" id="90978"/>
    <lineage>
        <taxon>Eukaryota</taxon>
        <taxon>Fungi</taxon>
        <taxon>Dikarya</taxon>
        <taxon>Ascomycota</taxon>
        <taxon>Pezizomycotina</taxon>
        <taxon>Dothideomycetes</taxon>
        <taxon>Pleosporomycetidae</taxon>
        <taxon>Pleosporales</taxon>
        <taxon>Pleosporineae</taxon>
        <taxon>Pleosporaceae</taxon>
        <taxon>Curvularia</taxon>
    </lineage>
</organism>
<gene>
    <name evidence="8" type="ORF">E8E13_003434</name>
</gene>
<evidence type="ECO:0000256" key="1">
    <source>
        <dbReference type="ARBA" id="ARBA00001947"/>
    </source>
</evidence>
<keyword evidence="9" id="KW-1185">Reference proteome</keyword>
<comment type="caution">
    <text evidence="8">The sequence shown here is derived from an EMBL/GenBank/DDBJ whole genome shotgun (WGS) entry which is preliminary data.</text>
</comment>
<dbReference type="EMBL" id="SWKU01000028">
    <property type="protein sequence ID" value="KAF2996238.1"/>
    <property type="molecule type" value="Genomic_DNA"/>
</dbReference>
<dbReference type="InterPro" id="IPR036291">
    <property type="entry name" value="NAD(P)-bd_dom_sf"/>
</dbReference>
<feature type="domain" description="Enoyl reductase (ER)" evidence="7">
    <location>
        <begin position="16"/>
        <end position="347"/>
    </location>
</feature>
<dbReference type="InterPro" id="IPR020843">
    <property type="entry name" value="ER"/>
</dbReference>
<dbReference type="PANTHER" id="PTHR42940:SF8">
    <property type="entry name" value="VACUOLAR PROTEIN SORTING-ASSOCIATED PROTEIN 11"/>
    <property type="match status" value="1"/>
</dbReference>
<reference evidence="8" key="1">
    <citation type="submission" date="2019-04" db="EMBL/GenBank/DDBJ databases">
        <title>Sequencing of skin fungus with MAO and IRED activity.</title>
        <authorList>
            <person name="Marsaioli A.J."/>
            <person name="Bonatto J.M.C."/>
            <person name="Reis Junior O."/>
        </authorList>
    </citation>
    <scope>NUCLEOTIDE SEQUENCE</scope>
    <source>
        <strain evidence="8">30M1</strain>
    </source>
</reference>
<evidence type="ECO:0000259" key="7">
    <source>
        <dbReference type="SMART" id="SM00829"/>
    </source>
</evidence>
<sequence length="349" mass="36956">MAAAKTMKAVRVTAYHAPMELQVVEVPKVQSPLDVIVKVGAAGVCRTDIHICDGEWKEKSNVTLPYTIGHENAGWVHETGSSVSNVAVGDKVILHPLVTCGLCTACRSGDDVHCEDSKFPGINVDGGYAEYIRTNARSVVKLEGHLEPADVAALADAGLTAYHVVAKAARVLRPGEVCVMIGAGGLGHIGIQCMKAMNAATLVVVDSNPAALELAAQIGADHTVQVDREGAFVEKVMELTKGKGAAAVIDFVAEGGSTKTGVKMLRRAGNYYVVGYGENLDIPTIDIISTEINFVGNLVGSYNDLAELMVLAAQGKVKLHTEKYELAEFDRAVQDLRDGKVRGRAILVP</sequence>
<dbReference type="PANTHER" id="PTHR42940">
    <property type="entry name" value="ALCOHOL DEHYDROGENASE 1-RELATED"/>
    <property type="match status" value="1"/>
</dbReference>
<dbReference type="SMART" id="SM00829">
    <property type="entry name" value="PKS_ER"/>
    <property type="match status" value="1"/>
</dbReference>
<keyword evidence="3 6" id="KW-0479">Metal-binding</keyword>
<evidence type="ECO:0000313" key="9">
    <source>
        <dbReference type="Proteomes" id="UP000801428"/>
    </source>
</evidence>
<dbReference type="GO" id="GO:0008270">
    <property type="term" value="F:zinc ion binding"/>
    <property type="evidence" value="ECO:0007669"/>
    <property type="project" value="InterPro"/>
</dbReference>
<evidence type="ECO:0000256" key="6">
    <source>
        <dbReference type="RuleBase" id="RU361277"/>
    </source>
</evidence>
<dbReference type="GO" id="GO:0016491">
    <property type="term" value="F:oxidoreductase activity"/>
    <property type="evidence" value="ECO:0007669"/>
    <property type="project" value="UniProtKB-KW"/>
</dbReference>
<dbReference type="Pfam" id="PF00107">
    <property type="entry name" value="ADH_zinc_N"/>
    <property type="match status" value="1"/>
</dbReference>
<dbReference type="Pfam" id="PF08240">
    <property type="entry name" value="ADH_N"/>
    <property type="match status" value="1"/>
</dbReference>
<evidence type="ECO:0000256" key="4">
    <source>
        <dbReference type="ARBA" id="ARBA00022833"/>
    </source>
</evidence>
<dbReference type="InterPro" id="IPR013149">
    <property type="entry name" value="ADH-like_C"/>
</dbReference>
<dbReference type="Gene3D" id="3.90.180.10">
    <property type="entry name" value="Medium-chain alcohol dehydrogenases, catalytic domain"/>
    <property type="match status" value="1"/>
</dbReference>
<dbReference type="InterPro" id="IPR013154">
    <property type="entry name" value="ADH-like_N"/>
</dbReference>
<comment type="similarity">
    <text evidence="2 6">Belongs to the zinc-containing alcohol dehydrogenase family.</text>
</comment>
<dbReference type="InterPro" id="IPR011032">
    <property type="entry name" value="GroES-like_sf"/>
</dbReference>
<keyword evidence="4 6" id="KW-0862">Zinc</keyword>
<proteinExistence type="inferred from homology"/>
<dbReference type="SUPFAM" id="SSF51735">
    <property type="entry name" value="NAD(P)-binding Rossmann-fold domains"/>
    <property type="match status" value="1"/>
</dbReference>
<dbReference type="InterPro" id="IPR002328">
    <property type="entry name" value="ADH_Zn_CS"/>
</dbReference>
<name>A0A9P4T6C1_CURKU</name>
<dbReference type="PROSITE" id="PS00059">
    <property type="entry name" value="ADH_ZINC"/>
    <property type="match status" value="1"/>
</dbReference>
<dbReference type="OrthoDB" id="1879366at2759"/>
<keyword evidence="5" id="KW-0560">Oxidoreductase</keyword>
<evidence type="ECO:0000256" key="3">
    <source>
        <dbReference type="ARBA" id="ARBA00022723"/>
    </source>
</evidence>
<accession>A0A9P4T6C1</accession>
<dbReference type="SUPFAM" id="SSF50129">
    <property type="entry name" value="GroES-like"/>
    <property type="match status" value="1"/>
</dbReference>
<evidence type="ECO:0000256" key="5">
    <source>
        <dbReference type="ARBA" id="ARBA00023002"/>
    </source>
</evidence>
<dbReference type="Gene3D" id="3.40.50.720">
    <property type="entry name" value="NAD(P)-binding Rossmann-like Domain"/>
    <property type="match status" value="1"/>
</dbReference>
<evidence type="ECO:0000313" key="8">
    <source>
        <dbReference type="EMBL" id="KAF2996238.1"/>
    </source>
</evidence>